<reference evidence="1" key="1">
    <citation type="submission" date="2024-01" db="EMBL/GenBank/DDBJ databases">
        <title>The genome sequence of Micromonospora mangrovi CCTCC AA 2012012.</title>
        <authorList>
            <person name="Gao J."/>
        </authorList>
    </citation>
    <scope>NUCLEOTIDE SEQUENCE</scope>
    <source>
        <strain evidence="1">CCTCC AA 2012012</strain>
    </source>
</reference>
<organism evidence="2">
    <name type="scientific">Micromonospora sp. CCTCC AA 2012012</name>
    <dbReference type="NCBI Taxonomy" id="3111921"/>
    <lineage>
        <taxon>Bacteria</taxon>
        <taxon>Bacillati</taxon>
        <taxon>Actinomycetota</taxon>
        <taxon>Actinomycetes</taxon>
        <taxon>Micromonosporales</taxon>
        <taxon>Micromonosporaceae</taxon>
        <taxon>Micromonospora</taxon>
    </lineage>
</organism>
<reference evidence="2" key="2">
    <citation type="submission" date="2024-06" db="EMBL/GenBank/DDBJ databases">
        <title>Micromonospora mangrovi CCTCC AA 2012012 genome sequences.</title>
        <authorList>
            <person name="Gao J."/>
        </authorList>
    </citation>
    <scope>NUCLEOTIDE SEQUENCE</scope>
    <source>
        <strain evidence="2">CCTCC AA 2012012</strain>
    </source>
</reference>
<evidence type="ECO:0000313" key="1">
    <source>
        <dbReference type="EMBL" id="XBP94798.1"/>
    </source>
</evidence>
<evidence type="ECO:0000313" key="2">
    <source>
        <dbReference type="EMBL" id="XCH75500.1"/>
    </source>
</evidence>
<name>A0AAU8HHJ3_9ACTN</name>
<sequence length="293" mass="31879">MGALLGGSAVVGSATPAAAETTQCAPEQNVGGVADPVYGWTSFTLATWCDNVRTNTTLNTQASRVYRNTSSAEVKYTASFEMERKVEVTGGFDAGIISASLGGGLSGKDTQSTELTLKPGGEATVNVFEKGTYYDGHQYRFPTGDRYCWNHPLSYCTRSNFTVKRFEFLEINVAKFEPKLAIQFGLGGACVQDCEDPHYAELVPLTMNVNLASGTYFTGNPWGQREDGSLQVDSPSKLQRHAIVTTGTIRDTEFTVSYNDAGTPVQVRYRYVVHDGVHARKTDWITTLSVIGF</sequence>
<protein>
    <submittedName>
        <fullName evidence="2">Uncharacterized protein</fullName>
    </submittedName>
</protein>
<gene>
    <name evidence="2" type="ORF">ABUL08_05260</name>
    <name evidence="1" type="ORF">VK199_05225</name>
</gene>
<dbReference type="RefSeq" id="WP_350935035.1">
    <property type="nucleotide sequence ID" value="NZ_CP157762.1"/>
</dbReference>
<dbReference type="EMBL" id="CP157762">
    <property type="protein sequence ID" value="XBP94798.1"/>
    <property type="molecule type" value="Genomic_DNA"/>
</dbReference>
<dbReference type="EMBL" id="CP159342">
    <property type="protein sequence ID" value="XCH75500.1"/>
    <property type="molecule type" value="Genomic_DNA"/>
</dbReference>
<accession>A0AAU8HHJ3</accession>
<dbReference type="AlphaFoldDB" id="A0AAU8HHJ3"/>
<proteinExistence type="predicted"/>